<evidence type="ECO:0000256" key="1">
    <source>
        <dbReference type="SAM" id="MobiDB-lite"/>
    </source>
</evidence>
<feature type="compositionally biased region" description="Basic residues" evidence="1">
    <location>
        <begin position="157"/>
        <end position="166"/>
    </location>
</feature>
<dbReference type="OrthoDB" id="3204502at2759"/>
<sequence length="194" mass="21535">MSPRPILKQCPQFPFSAHPTASPPRRVHFPPTPTLTSTYAAHSSATYDRSPVSVSPNHCALPGRHEREFVCSDDSRSYQVAEIKGSYFHPRAYEACAPEPSVSYEPDSLVISPPDTMLSRIPVRFTAADPKIPFTRHTQDEIDPTFTSSQHLSQAKEKRRMKRSSNRKGPDHFGGDCVGFAPISLDYNSCLGGF</sequence>
<evidence type="ECO:0000313" key="3">
    <source>
        <dbReference type="Proteomes" id="UP000823399"/>
    </source>
</evidence>
<dbReference type="GeneID" id="64699847"/>
<evidence type="ECO:0000313" key="2">
    <source>
        <dbReference type="EMBL" id="KAG2106968.1"/>
    </source>
</evidence>
<accession>A0A9P7F657</accession>
<organism evidence="2 3">
    <name type="scientific">Suillus discolor</name>
    <dbReference type="NCBI Taxonomy" id="1912936"/>
    <lineage>
        <taxon>Eukaryota</taxon>
        <taxon>Fungi</taxon>
        <taxon>Dikarya</taxon>
        <taxon>Basidiomycota</taxon>
        <taxon>Agaricomycotina</taxon>
        <taxon>Agaricomycetes</taxon>
        <taxon>Agaricomycetidae</taxon>
        <taxon>Boletales</taxon>
        <taxon>Suillineae</taxon>
        <taxon>Suillaceae</taxon>
        <taxon>Suillus</taxon>
    </lineage>
</organism>
<proteinExistence type="predicted"/>
<gene>
    <name evidence="2" type="ORF">F5147DRAFT_698944</name>
</gene>
<dbReference type="Proteomes" id="UP000823399">
    <property type="component" value="Unassembled WGS sequence"/>
</dbReference>
<name>A0A9P7F657_9AGAM</name>
<protein>
    <submittedName>
        <fullName evidence="2">Uncharacterized protein</fullName>
    </submittedName>
</protein>
<feature type="region of interest" description="Disordered" evidence="1">
    <location>
        <begin position="11"/>
        <end position="30"/>
    </location>
</feature>
<dbReference type="EMBL" id="JABBWM010000033">
    <property type="protein sequence ID" value="KAG2106968.1"/>
    <property type="molecule type" value="Genomic_DNA"/>
</dbReference>
<dbReference type="RefSeq" id="XP_041291907.1">
    <property type="nucleotide sequence ID" value="XM_041437588.1"/>
</dbReference>
<reference evidence="2" key="1">
    <citation type="journal article" date="2020" name="New Phytol.">
        <title>Comparative genomics reveals dynamic genome evolution in host specialist ectomycorrhizal fungi.</title>
        <authorList>
            <person name="Lofgren L.A."/>
            <person name="Nguyen N.H."/>
            <person name="Vilgalys R."/>
            <person name="Ruytinx J."/>
            <person name="Liao H.L."/>
            <person name="Branco S."/>
            <person name="Kuo A."/>
            <person name="LaButti K."/>
            <person name="Lipzen A."/>
            <person name="Andreopoulos W."/>
            <person name="Pangilinan J."/>
            <person name="Riley R."/>
            <person name="Hundley H."/>
            <person name="Na H."/>
            <person name="Barry K."/>
            <person name="Grigoriev I.V."/>
            <person name="Stajich J.E."/>
            <person name="Kennedy P.G."/>
        </authorList>
    </citation>
    <scope>NUCLEOTIDE SEQUENCE</scope>
    <source>
        <strain evidence="2">FC423</strain>
    </source>
</reference>
<dbReference type="AlphaFoldDB" id="A0A9P7F657"/>
<feature type="region of interest" description="Disordered" evidence="1">
    <location>
        <begin position="147"/>
        <end position="170"/>
    </location>
</feature>
<keyword evidence="3" id="KW-1185">Reference proteome</keyword>
<comment type="caution">
    <text evidence="2">The sequence shown here is derived from an EMBL/GenBank/DDBJ whole genome shotgun (WGS) entry which is preliminary data.</text>
</comment>